<sequence length="204" mass="22727">MAGGRGRKPIDLEMHGKKGNRQRVWEAMRVIRDGFTAYEISRRSLVDDTAVRSYLQSLIKGGFVEVISGAKFEEQTLHLVRDVGAEAPAITREGKPSKTGKGTEAMWRTLRILGEMDADELAEQASIAVPTTTWTARSYLKWLKRAGYVVEVQASTPGKKARYRLAPGKYTGPRPPMIQRIGQVFDPNLGEVVFRQPEPAEAEL</sequence>
<evidence type="ECO:0000313" key="2">
    <source>
        <dbReference type="Proteomes" id="UP000198982"/>
    </source>
</evidence>
<dbReference type="AlphaFoldDB" id="A0A1H4QU42"/>
<gene>
    <name evidence="1" type="ORF">SAMN05216178_3914</name>
</gene>
<keyword evidence="2" id="KW-1185">Reference proteome</keyword>
<dbReference type="Proteomes" id="UP000198982">
    <property type="component" value="Unassembled WGS sequence"/>
</dbReference>
<evidence type="ECO:0000313" key="1">
    <source>
        <dbReference type="EMBL" id="SEC23155.1"/>
    </source>
</evidence>
<name>A0A1H4QU42_9PSED</name>
<protein>
    <submittedName>
        <fullName evidence="1">Uncharacterized protein</fullName>
    </submittedName>
</protein>
<dbReference type="EMBL" id="FNTJ01000001">
    <property type="protein sequence ID" value="SEC23155.1"/>
    <property type="molecule type" value="Genomic_DNA"/>
</dbReference>
<dbReference type="RefSeq" id="WP_092316216.1">
    <property type="nucleotide sequence ID" value="NZ_FNTJ01000001.1"/>
</dbReference>
<reference evidence="2" key="1">
    <citation type="submission" date="2016-10" db="EMBL/GenBank/DDBJ databases">
        <authorList>
            <person name="Varghese N."/>
            <person name="Submissions S."/>
        </authorList>
    </citation>
    <scope>NUCLEOTIDE SEQUENCE [LARGE SCALE GENOMIC DNA]</scope>
    <source>
        <strain evidence="2">DSM 9751</strain>
    </source>
</reference>
<organism evidence="1 2">
    <name type="scientific">Pseudomonas saponiphila</name>
    <dbReference type="NCBI Taxonomy" id="556534"/>
    <lineage>
        <taxon>Bacteria</taxon>
        <taxon>Pseudomonadati</taxon>
        <taxon>Pseudomonadota</taxon>
        <taxon>Gammaproteobacteria</taxon>
        <taxon>Pseudomonadales</taxon>
        <taxon>Pseudomonadaceae</taxon>
        <taxon>Pseudomonas</taxon>
    </lineage>
</organism>
<accession>A0A1H4QU42</accession>
<proteinExistence type="predicted"/>